<evidence type="ECO:0000313" key="13">
    <source>
        <dbReference type="EMBL" id="RJP59905.1"/>
    </source>
</evidence>
<evidence type="ECO:0000256" key="3">
    <source>
        <dbReference type="ARBA" id="ARBA00022475"/>
    </source>
</evidence>
<dbReference type="PANTHER" id="PTHR30487:SF0">
    <property type="entry name" value="PREPILIN LEADER PEPTIDASE_N-METHYLTRANSFERASE-RELATED"/>
    <property type="match status" value="1"/>
</dbReference>
<comment type="function">
    <text evidence="9">Plays an essential role in type IV pili and type II pseudopili formation by proteolytically removing the leader sequence from substrate proteins and subsequently monomethylating the alpha-amino group of the newly exposed N-terminal phenylalanine.</text>
</comment>
<dbReference type="InterPro" id="IPR014032">
    <property type="entry name" value="Peptidase_A24A_bac"/>
</dbReference>
<dbReference type="GO" id="GO:0032259">
    <property type="term" value="P:methylation"/>
    <property type="evidence" value="ECO:0007669"/>
    <property type="project" value="UniProtKB-KW"/>
</dbReference>
<evidence type="ECO:0000256" key="5">
    <source>
        <dbReference type="ARBA" id="ARBA00022692"/>
    </source>
</evidence>
<keyword evidence="7 10" id="KW-0472">Membrane</keyword>
<keyword evidence="3" id="KW-1003">Cell membrane</keyword>
<feature type="transmembrane region" description="Helical" evidence="10">
    <location>
        <begin position="158"/>
        <end position="176"/>
    </location>
</feature>
<dbReference type="GO" id="GO:0008168">
    <property type="term" value="F:methyltransferase activity"/>
    <property type="evidence" value="ECO:0007669"/>
    <property type="project" value="UniProtKB-KW"/>
</dbReference>
<accession>A0A3A4R1E2</accession>
<evidence type="ECO:0000256" key="1">
    <source>
        <dbReference type="ARBA" id="ARBA00004429"/>
    </source>
</evidence>
<dbReference type="Proteomes" id="UP000266426">
    <property type="component" value="Unassembled WGS sequence"/>
</dbReference>
<feature type="domain" description="Prepilin peptidase A24 N-terminal" evidence="12">
    <location>
        <begin position="38"/>
        <end position="121"/>
    </location>
</feature>
<reference evidence="13 14" key="1">
    <citation type="journal article" date="2017" name="ISME J.">
        <title>Energy and carbon metabolisms in a deep terrestrial subsurface fluid microbial community.</title>
        <authorList>
            <person name="Momper L."/>
            <person name="Jungbluth S.P."/>
            <person name="Lee M.D."/>
            <person name="Amend J.P."/>
        </authorList>
    </citation>
    <scope>NUCLEOTIDE SEQUENCE [LARGE SCALE GENOMIC DNA]</scope>
    <source>
        <strain evidence="13">SURF_26</strain>
    </source>
</reference>
<dbReference type="AlphaFoldDB" id="A0A3A4R1E2"/>
<evidence type="ECO:0000256" key="4">
    <source>
        <dbReference type="ARBA" id="ARBA00022519"/>
    </source>
</evidence>
<proteinExistence type="inferred from homology"/>
<dbReference type="InterPro" id="IPR000045">
    <property type="entry name" value="Prepilin_IV_endopep_pep"/>
</dbReference>
<keyword evidence="9" id="KW-0489">Methyltransferase</keyword>
<dbReference type="InterPro" id="IPR010627">
    <property type="entry name" value="Prepilin_pept_A24_N"/>
</dbReference>
<comment type="similarity">
    <text evidence="2 8">Belongs to the peptidase A24 family.</text>
</comment>
<dbReference type="PANTHER" id="PTHR30487">
    <property type="entry name" value="TYPE 4 PREPILIN-LIKE PROTEINS LEADER PEPTIDE-PROCESSING ENZYME"/>
    <property type="match status" value="1"/>
</dbReference>
<feature type="transmembrane region" description="Helical" evidence="10">
    <location>
        <begin position="125"/>
        <end position="146"/>
    </location>
</feature>
<evidence type="ECO:0000259" key="12">
    <source>
        <dbReference type="Pfam" id="PF06750"/>
    </source>
</evidence>
<dbReference type="Pfam" id="PF01478">
    <property type="entry name" value="Peptidase_A24"/>
    <property type="match status" value="1"/>
</dbReference>
<keyword evidence="9" id="KW-0378">Hydrolase</keyword>
<gene>
    <name evidence="13" type="ORF">C4541_05070</name>
</gene>
<dbReference type="Gene3D" id="1.20.120.1220">
    <property type="match status" value="1"/>
</dbReference>
<dbReference type="EMBL" id="QZJZ01000039">
    <property type="protein sequence ID" value="RJP59905.1"/>
    <property type="molecule type" value="Genomic_DNA"/>
</dbReference>
<dbReference type="EC" id="2.1.1.-" evidence="9"/>
<comment type="caution">
    <text evidence="13">The sequence shown here is derived from an EMBL/GenBank/DDBJ whole genome shotgun (WGS) entry which is preliminary data.</text>
</comment>
<dbReference type="InterPro" id="IPR050882">
    <property type="entry name" value="Prepilin_peptidase/N-MTase"/>
</dbReference>
<evidence type="ECO:0000256" key="9">
    <source>
        <dbReference type="RuleBase" id="RU003794"/>
    </source>
</evidence>
<dbReference type="EC" id="3.4.23.43" evidence="9"/>
<evidence type="ECO:0000256" key="6">
    <source>
        <dbReference type="ARBA" id="ARBA00022989"/>
    </source>
</evidence>
<feature type="domain" description="Prepilin type IV endopeptidase peptidase" evidence="11">
    <location>
        <begin position="137"/>
        <end position="251"/>
    </location>
</feature>
<feature type="transmembrane region" description="Helical" evidence="10">
    <location>
        <begin position="182"/>
        <end position="211"/>
    </location>
</feature>
<dbReference type="GO" id="GO:0004190">
    <property type="term" value="F:aspartic-type endopeptidase activity"/>
    <property type="evidence" value="ECO:0007669"/>
    <property type="project" value="UniProtKB-EC"/>
</dbReference>
<feature type="transmembrane region" description="Helical" evidence="10">
    <location>
        <begin position="29"/>
        <end position="52"/>
    </location>
</feature>
<evidence type="ECO:0000256" key="2">
    <source>
        <dbReference type="ARBA" id="ARBA00005801"/>
    </source>
</evidence>
<dbReference type="PRINTS" id="PR00864">
    <property type="entry name" value="PREPILNPTASE"/>
</dbReference>
<comment type="catalytic activity">
    <reaction evidence="9">
        <text>Typically cleaves a -Gly-|-Phe- bond to release an N-terminal, basic peptide of 5-8 residues from type IV prepilin, and then N-methylates the new N-terminal amino group, the methyl donor being S-adenosyl-L-methionine.</text>
        <dbReference type="EC" id="3.4.23.43"/>
    </reaction>
</comment>
<dbReference type="GO" id="GO:0005886">
    <property type="term" value="C:plasma membrane"/>
    <property type="evidence" value="ECO:0007669"/>
    <property type="project" value="UniProtKB-SubCell"/>
</dbReference>
<dbReference type="GO" id="GO:0006465">
    <property type="term" value="P:signal peptide processing"/>
    <property type="evidence" value="ECO:0007669"/>
    <property type="project" value="TreeGrafter"/>
</dbReference>
<sequence length="298" mass="32828">MDWKNTSCENNECSITAGGVWSPKVTPSVILEITLTVLFGLSIGSFLNVCICRIPEELSVVKPPSNCPKCNNEIAWYDNIPVLSYILLRGKCRHCSTKISVQYPLIELLFAVILLHLYYHYFDSGYRLIAVTYFGAFSACLLTATVIDLKHYIIPDEINLAGIIIACIGAMVYPRLVNEDSIWAGLLHSALGIGAGFASLRLVVYIGGIIFRREAMGLGDPKFLAMIGAFIGFKMALLVIFISSLLGAVVGSIVIYLFRSDKSNTVIPYGPFLAVAGYVALLYGNDLVQWYIRLISFE</sequence>
<dbReference type="Pfam" id="PF06750">
    <property type="entry name" value="A24_N_bact"/>
    <property type="match status" value="1"/>
</dbReference>
<evidence type="ECO:0000256" key="7">
    <source>
        <dbReference type="ARBA" id="ARBA00023136"/>
    </source>
</evidence>
<feature type="transmembrane region" description="Helical" evidence="10">
    <location>
        <begin position="266"/>
        <end position="284"/>
    </location>
</feature>
<protein>
    <recommendedName>
        <fullName evidence="9">Prepilin leader peptidase/N-methyltransferase</fullName>
        <ecNumber evidence="9">2.1.1.-</ecNumber>
        <ecNumber evidence="9">3.4.23.43</ecNumber>
    </recommendedName>
</protein>
<evidence type="ECO:0000259" key="11">
    <source>
        <dbReference type="Pfam" id="PF01478"/>
    </source>
</evidence>
<evidence type="ECO:0000313" key="14">
    <source>
        <dbReference type="Proteomes" id="UP000266426"/>
    </source>
</evidence>
<keyword evidence="4" id="KW-0997">Cell inner membrane</keyword>
<evidence type="ECO:0000256" key="10">
    <source>
        <dbReference type="SAM" id="Phobius"/>
    </source>
</evidence>
<keyword evidence="9" id="KW-0645">Protease</keyword>
<keyword evidence="5 9" id="KW-0812">Transmembrane</keyword>
<organism evidence="13 14">
    <name type="scientific">Candidatus Auribacter fodinae</name>
    <dbReference type="NCBI Taxonomy" id="2093366"/>
    <lineage>
        <taxon>Bacteria</taxon>
        <taxon>Pseudomonadati</taxon>
        <taxon>Candidatus Auribacterota</taxon>
        <taxon>Candidatus Auribacteria</taxon>
        <taxon>Candidatus Auribacterales</taxon>
        <taxon>Candidatus Auribacteraceae</taxon>
        <taxon>Candidatus Auribacter</taxon>
    </lineage>
</organism>
<evidence type="ECO:0000256" key="8">
    <source>
        <dbReference type="RuleBase" id="RU003793"/>
    </source>
</evidence>
<comment type="subcellular location">
    <subcellularLocation>
        <location evidence="1">Cell inner membrane</location>
        <topology evidence="1">Multi-pass membrane protein</topology>
    </subcellularLocation>
    <subcellularLocation>
        <location evidence="9">Cell membrane</location>
        <topology evidence="9">Multi-pass membrane protein</topology>
    </subcellularLocation>
</comment>
<keyword evidence="9" id="KW-0511">Multifunctional enzyme</keyword>
<keyword evidence="9" id="KW-0808">Transferase</keyword>
<feature type="transmembrane region" description="Helical" evidence="10">
    <location>
        <begin position="223"/>
        <end position="254"/>
    </location>
</feature>
<feature type="transmembrane region" description="Helical" evidence="10">
    <location>
        <begin position="101"/>
        <end position="119"/>
    </location>
</feature>
<name>A0A3A4R1E2_9BACT</name>
<keyword evidence="6 10" id="KW-1133">Transmembrane helix</keyword>